<feature type="transmembrane region" description="Helical" evidence="17">
    <location>
        <begin position="131"/>
        <end position="153"/>
    </location>
</feature>
<dbReference type="Gene3D" id="1.20.1560.10">
    <property type="entry name" value="ABC transporter type 1, transmembrane domain"/>
    <property type="match status" value="1"/>
</dbReference>
<dbReference type="Gene3D" id="3.40.50.300">
    <property type="entry name" value="P-loop containing nucleotide triphosphate hydrolases"/>
    <property type="match status" value="1"/>
</dbReference>
<keyword evidence="6" id="KW-0547">Nucleotide-binding</keyword>
<feature type="transmembrane region" description="Helical" evidence="17">
    <location>
        <begin position="159"/>
        <end position="180"/>
    </location>
</feature>
<keyword evidence="11 17" id="KW-0472">Membrane</keyword>
<evidence type="ECO:0000256" key="15">
    <source>
        <dbReference type="ARBA" id="ARBA00063833"/>
    </source>
</evidence>
<feature type="transmembrane region" description="Helical" evidence="17">
    <location>
        <begin position="241"/>
        <end position="265"/>
    </location>
</feature>
<evidence type="ECO:0000256" key="11">
    <source>
        <dbReference type="ARBA" id="ARBA00023136"/>
    </source>
</evidence>
<accession>A0A4R3Y4G7</accession>
<evidence type="ECO:0000256" key="14">
    <source>
        <dbReference type="ARBA" id="ARBA00061534"/>
    </source>
</evidence>
<dbReference type="InterPro" id="IPR036640">
    <property type="entry name" value="ABC1_TM_sf"/>
</dbReference>
<dbReference type="SUPFAM" id="SSF90123">
    <property type="entry name" value="ABC transporter transmembrane region"/>
    <property type="match status" value="1"/>
</dbReference>
<dbReference type="PROSITE" id="PS50893">
    <property type="entry name" value="ABC_TRANSPORTER_2"/>
    <property type="match status" value="1"/>
</dbReference>
<dbReference type="InterPro" id="IPR017871">
    <property type="entry name" value="ABC_transporter-like_CS"/>
</dbReference>
<dbReference type="SMART" id="SM00382">
    <property type="entry name" value="AAA"/>
    <property type="match status" value="1"/>
</dbReference>
<dbReference type="Proteomes" id="UP000294619">
    <property type="component" value="Unassembled WGS sequence"/>
</dbReference>
<feature type="domain" description="ABC transporter" evidence="18">
    <location>
        <begin position="340"/>
        <end position="585"/>
    </location>
</feature>
<dbReference type="InterPro" id="IPR014223">
    <property type="entry name" value="ABC_CydC/D"/>
</dbReference>
<dbReference type="Pfam" id="PF00664">
    <property type="entry name" value="ABC_membrane"/>
    <property type="match status" value="1"/>
</dbReference>
<reference evidence="20 22" key="1">
    <citation type="submission" date="2019-03" db="EMBL/GenBank/DDBJ databases">
        <title>Genomic Encyclopedia of Type Strains, Phase IV (KMG-IV): sequencing the most valuable type-strain genomes for metagenomic binning, comparative biology and taxonomic classification.</title>
        <authorList>
            <person name="Goeker M."/>
        </authorList>
    </citation>
    <scope>NUCLEOTIDE SEQUENCE [LARGE SCALE GENOMIC DNA]</scope>
    <source>
        <strain evidence="20 22">DSM 28140</strain>
    </source>
</reference>
<dbReference type="EMBL" id="SMCP01000006">
    <property type="protein sequence ID" value="TCV86587.1"/>
    <property type="molecule type" value="Genomic_DNA"/>
</dbReference>
<dbReference type="EMBL" id="VDGV01000006">
    <property type="protein sequence ID" value="TNG93532.1"/>
    <property type="molecule type" value="Genomic_DNA"/>
</dbReference>
<evidence type="ECO:0000256" key="4">
    <source>
        <dbReference type="ARBA" id="ARBA00022519"/>
    </source>
</evidence>
<keyword evidence="10 17" id="KW-1133">Transmembrane helix</keyword>
<dbReference type="Proteomes" id="UP000305526">
    <property type="component" value="Unassembled WGS sequence"/>
</dbReference>
<keyword evidence="2" id="KW-0813">Transport</keyword>
<evidence type="ECO:0000259" key="19">
    <source>
        <dbReference type="PROSITE" id="PS50929"/>
    </source>
</evidence>
<evidence type="ECO:0000256" key="10">
    <source>
        <dbReference type="ARBA" id="ARBA00022989"/>
    </source>
</evidence>
<organism evidence="20 22">
    <name type="scientific">Testudinibacter aquarius</name>
    <dbReference type="NCBI Taxonomy" id="1524974"/>
    <lineage>
        <taxon>Bacteria</taxon>
        <taxon>Pseudomonadati</taxon>
        <taxon>Pseudomonadota</taxon>
        <taxon>Gammaproteobacteria</taxon>
        <taxon>Pasteurellales</taxon>
        <taxon>Pasteurellaceae</taxon>
        <taxon>Testudinibacter</taxon>
    </lineage>
</organism>
<dbReference type="GO" id="GO:0006865">
    <property type="term" value="P:amino acid transport"/>
    <property type="evidence" value="ECO:0007669"/>
    <property type="project" value="UniProtKB-KW"/>
</dbReference>
<dbReference type="Pfam" id="PF00005">
    <property type="entry name" value="ABC_tran"/>
    <property type="match status" value="1"/>
</dbReference>
<keyword evidence="23" id="KW-1185">Reference proteome</keyword>
<dbReference type="GO" id="GO:0015421">
    <property type="term" value="F:ABC-type oligopeptide transporter activity"/>
    <property type="evidence" value="ECO:0007669"/>
    <property type="project" value="TreeGrafter"/>
</dbReference>
<dbReference type="InterPro" id="IPR027417">
    <property type="entry name" value="P-loop_NTPase"/>
</dbReference>
<dbReference type="AlphaFoldDB" id="A0A4R3Y4G7"/>
<proteinExistence type="inferred from homology"/>
<comment type="catalytic activity">
    <reaction evidence="12">
        <text>glutathione(in) + ATP + H2O = glutathione(out) + ADP + phosphate + H(+)</text>
        <dbReference type="Rhea" id="RHEA:29787"/>
        <dbReference type="ChEBI" id="CHEBI:15377"/>
        <dbReference type="ChEBI" id="CHEBI:15378"/>
        <dbReference type="ChEBI" id="CHEBI:30616"/>
        <dbReference type="ChEBI" id="CHEBI:43474"/>
        <dbReference type="ChEBI" id="CHEBI:57925"/>
        <dbReference type="ChEBI" id="CHEBI:456216"/>
    </reaction>
    <physiologicalReaction direction="left-to-right" evidence="12">
        <dbReference type="Rhea" id="RHEA:29788"/>
    </physiologicalReaction>
</comment>
<evidence type="ECO:0000313" key="22">
    <source>
        <dbReference type="Proteomes" id="UP000294619"/>
    </source>
</evidence>
<evidence type="ECO:0000256" key="12">
    <source>
        <dbReference type="ARBA" id="ARBA00050301"/>
    </source>
</evidence>
<dbReference type="InterPro" id="IPR039421">
    <property type="entry name" value="Type_1_exporter"/>
</dbReference>
<keyword evidence="5 17" id="KW-0812">Transmembrane</keyword>
<evidence type="ECO:0000256" key="1">
    <source>
        <dbReference type="ARBA" id="ARBA00004429"/>
    </source>
</evidence>
<feature type="transmembrane region" description="Helical" evidence="17">
    <location>
        <begin position="277"/>
        <end position="302"/>
    </location>
</feature>
<evidence type="ECO:0000256" key="16">
    <source>
        <dbReference type="ARBA" id="ARBA00071411"/>
    </source>
</evidence>
<evidence type="ECO:0000256" key="13">
    <source>
        <dbReference type="ARBA" id="ARBA00051241"/>
    </source>
</evidence>
<dbReference type="PROSITE" id="PS00211">
    <property type="entry name" value="ABC_TRANSPORTER_1"/>
    <property type="match status" value="1"/>
</dbReference>
<keyword evidence="3" id="KW-1003">Cell membrane</keyword>
<dbReference type="CDD" id="cd18585">
    <property type="entry name" value="ABC_6TM_CydC"/>
    <property type="match status" value="1"/>
</dbReference>
<evidence type="ECO:0000256" key="8">
    <source>
        <dbReference type="ARBA" id="ARBA00022967"/>
    </source>
</evidence>
<dbReference type="GO" id="GO:0016887">
    <property type="term" value="F:ATP hydrolysis activity"/>
    <property type="evidence" value="ECO:0007669"/>
    <property type="project" value="InterPro"/>
</dbReference>
<gene>
    <name evidence="21" type="primary">cydC</name>
    <name evidence="20" type="ORF">EDC16_106144</name>
    <name evidence="21" type="ORF">FHQ21_00715</name>
</gene>
<evidence type="ECO:0000256" key="2">
    <source>
        <dbReference type="ARBA" id="ARBA00022448"/>
    </source>
</evidence>
<comment type="catalytic activity">
    <reaction evidence="13">
        <text>L-cysteine(in) + ATP + H2O = L-cysteine(out) + ADP + phosphate + H(+)</text>
        <dbReference type="Rhea" id="RHEA:29783"/>
        <dbReference type="ChEBI" id="CHEBI:15377"/>
        <dbReference type="ChEBI" id="CHEBI:15378"/>
        <dbReference type="ChEBI" id="CHEBI:30616"/>
        <dbReference type="ChEBI" id="CHEBI:35235"/>
        <dbReference type="ChEBI" id="CHEBI:43474"/>
        <dbReference type="ChEBI" id="CHEBI:456216"/>
    </reaction>
    <physiologicalReaction direction="left-to-right" evidence="13">
        <dbReference type="Rhea" id="RHEA:29784"/>
    </physiologicalReaction>
</comment>
<dbReference type="PROSITE" id="PS50929">
    <property type="entry name" value="ABC_TM1F"/>
    <property type="match status" value="1"/>
</dbReference>
<dbReference type="InterPro" id="IPR003593">
    <property type="entry name" value="AAA+_ATPase"/>
</dbReference>
<evidence type="ECO:0000256" key="17">
    <source>
        <dbReference type="SAM" id="Phobius"/>
    </source>
</evidence>
<comment type="subcellular location">
    <subcellularLocation>
        <location evidence="1">Cell inner membrane</location>
        <topology evidence="1">Multi-pass membrane protein</topology>
    </subcellularLocation>
</comment>
<dbReference type="PANTHER" id="PTHR43394:SF1">
    <property type="entry name" value="ATP-BINDING CASSETTE SUB-FAMILY B MEMBER 10, MITOCHONDRIAL"/>
    <property type="match status" value="1"/>
</dbReference>
<dbReference type="GO" id="GO:0005886">
    <property type="term" value="C:plasma membrane"/>
    <property type="evidence" value="ECO:0007669"/>
    <property type="project" value="UniProtKB-SubCell"/>
</dbReference>
<dbReference type="GO" id="GO:0034775">
    <property type="term" value="P:glutathione transmembrane transport"/>
    <property type="evidence" value="ECO:0007669"/>
    <property type="project" value="InterPro"/>
</dbReference>
<evidence type="ECO:0000313" key="23">
    <source>
        <dbReference type="Proteomes" id="UP000305526"/>
    </source>
</evidence>
<comment type="caution">
    <text evidence="20">The sequence shown here is derived from an EMBL/GenBank/DDBJ whole genome shotgun (WGS) entry which is preliminary data.</text>
</comment>
<dbReference type="FunFam" id="1.20.1560.10:FF:000060">
    <property type="entry name" value="Cysteine/glutathione ABC transporter ATP-binding protein/permease CydC"/>
    <property type="match status" value="1"/>
</dbReference>
<keyword evidence="9" id="KW-0029">Amino-acid transport</keyword>
<feature type="transmembrane region" description="Helical" evidence="17">
    <location>
        <begin position="40"/>
        <end position="59"/>
    </location>
</feature>
<evidence type="ECO:0000313" key="21">
    <source>
        <dbReference type="EMBL" id="TNG93532.1"/>
    </source>
</evidence>
<reference evidence="21 23" key="2">
    <citation type="submission" date="2019-05" db="EMBL/GenBank/DDBJ databases">
        <title>Pasteurellaceae isolates from reptiles.</title>
        <authorList>
            <person name="Bojesen A.M."/>
            <person name="Lund E."/>
        </authorList>
    </citation>
    <scope>NUCLEOTIDE SEQUENCE [LARGE SCALE GENOMIC DNA]</scope>
    <source>
        <strain evidence="21 23">ELNT2x</strain>
    </source>
</reference>
<name>A0A4R3Y4G7_9PAST</name>
<evidence type="ECO:0000256" key="7">
    <source>
        <dbReference type="ARBA" id="ARBA00022840"/>
    </source>
</evidence>
<protein>
    <recommendedName>
        <fullName evidence="16">Glutathione/L-cysteine transport system ATP-binding/permease protein CydC</fullName>
    </recommendedName>
</protein>
<comment type="similarity">
    <text evidence="14">Belongs to the ABC transporter superfamily. Cysteine exporter (TC 3.A.1.129.1) family.</text>
</comment>
<evidence type="ECO:0000256" key="5">
    <source>
        <dbReference type="ARBA" id="ARBA00022692"/>
    </source>
</evidence>
<evidence type="ECO:0000313" key="20">
    <source>
        <dbReference type="EMBL" id="TCV86587.1"/>
    </source>
</evidence>
<evidence type="ECO:0000256" key="6">
    <source>
        <dbReference type="ARBA" id="ARBA00022741"/>
    </source>
</evidence>
<evidence type="ECO:0000256" key="3">
    <source>
        <dbReference type="ARBA" id="ARBA00022475"/>
    </source>
</evidence>
<dbReference type="NCBIfam" id="TIGR02868">
    <property type="entry name" value="CydC"/>
    <property type="match status" value="1"/>
</dbReference>
<keyword evidence="7 20" id="KW-0067">ATP-binding</keyword>
<keyword evidence="8" id="KW-1278">Translocase</keyword>
<dbReference type="GO" id="GO:0045454">
    <property type="term" value="P:cell redox homeostasis"/>
    <property type="evidence" value="ECO:0007669"/>
    <property type="project" value="InterPro"/>
</dbReference>
<dbReference type="GO" id="GO:0005524">
    <property type="term" value="F:ATP binding"/>
    <property type="evidence" value="ECO:0007669"/>
    <property type="project" value="UniProtKB-KW"/>
</dbReference>
<dbReference type="RefSeq" id="WP_132967172.1">
    <property type="nucleotide sequence ID" value="NZ_LEKL01000030.1"/>
</dbReference>
<evidence type="ECO:0000259" key="18">
    <source>
        <dbReference type="PROSITE" id="PS50893"/>
    </source>
</evidence>
<dbReference type="InterPro" id="IPR003439">
    <property type="entry name" value="ABC_transporter-like_ATP-bd"/>
</dbReference>
<comment type="subunit">
    <text evidence="15">Forms a heterodimer with CydD.</text>
</comment>
<dbReference type="PANTHER" id="PTHR43394">
    <property type="entry name" value="ATP-DEPENDENT PERMEASE MDL1, MITOCHONDRIAL"/>
    <property type="match status" value="1"/>
</dbReference>
<sequence>MRTLLPFLAMFKYTAFRLLFGVVLMICGLAASVGLLTLSGWFLAAASLAGANILFNFFYPSAGVRGLAIGRTALRYFERVVTHDATFRVIARLRTAVFKRLIPLSPAVLARYRNSDLLNRLVADVDTLDNLYLRLVAPFISAAMVILFLFLGLSLIDGSLALFLALTLFALLFLIPLLFYQLGKRFGEQLVQERAHYRVRFLDWLQNQAELLLFNVEATQRQSLQHSEQQWQQWQAKEANLSGLAAALLLLGNGTILVAMLWLAGGTDFADQSYLRLANIALFTFSALASFEILMPLGAAFLRLGQVISSAERVNDIIQQQPLVLFDGQQSEFADNETLLAVENVTFTYPEANELATSQQSAVSAAVLQGIDWQVKAGEKIALLGKTGSGKSSLLQLLVRNYDPQQGKVRFAGQDLSCYSEAFLRQQFCFLSQRVYVFSATLRDNLQLANEQASEQQMLTVLYQVGLGHLSEQSEGLNLWLGDGGRPLSGGEQRRLGLARVLLNNSPIVLLDEPTEGLDRETERQILNLILAHCRDKTLIMVTHRLTALEKFDRLCVIDSGRLQEQGSYATLATDSHSLFYRFLNRLA</sequence>
<evidence type="ECO:0000256" key="9">
    <source>
        <dbReference type="ARBA" id="ARBA00022970"/>
    </source>
</evidence>
<keyword evidence="4" id="KW-0997">Cell inner membrane</keyword>
<dbReference type="InterPro" id="IPR011527">
    <property type="entry name" value="ABC1_TM_dom"/>
</dbReference>
<dbReference type="NCBIfam" id="NF008364">
    <property type="entry name" value="PRK11160.1"/>
    <property type="match status" value="1"/>
</dbReference>
<dbReference type="SUPFAM" id="SSF52540">
    <property type="entry name" value="P-loop containing nucleoside triphosphate hydrolases"/>
    <property type="match status" value="1"/>
</dbReference>
<feature type="domain" description="ABC transmembrane type-1" evidence="19">
    <location>
        <begin position="19"/>
        <end position="309"/>
    </location>
</feature>